<gene>
    <name evidence="2" type="ORF">QNI22_02685</name>
</gene>
<dbReference type="RefSeq" id="WP_314509059.1">
    <property type="nucleotide sequence ID" value="NZ_JASJOU010000001.1"/>
</dbReference>
<reference evidence="2" key="1">
    <citation type="submission" date="2023-05" db="EMBL/GenBank/DDBJ databases">
        <authorList>
            <person name="Zhang X."/>
        </authorList>
    </citation>
    <scope>NUCLEOTIDE SEQUENCE</scope>
    <source>
        <strain evidence="2">BD1B2-1</strain>
    </source>
</reference>
<sequence length="128" mass="14817">MTSPIRLIGFYIQVFLVVVTIISFLTFQPAGIFLGLIFSFFIGIWQVINAIVCTIRFWNNHQFIRRLFWYWLLVIISLSSFGFLYSQHILSQDISFAILFGLSAITALYYLVITYQLLYSKDSSSSST</sequence>
<feature type="transmembrane region" description="Helical" evidence="1">
    <location>
        <begin position="97"/>
        <end position="118"/>
    </location>
</feature>
<feature type="transmembrane region" description="Helical" evidence="1">
    <location>
        <begin position="7"/>
        <end position="26"/>
    </location>
</feature>
<evidence type="ECO:0000256" key="1">
    <source>
        <dbReference type="SAM" id="Phobius"/>
    </source>
</evidence>
<evidence type="ECO:0000313" key="2">
    <source>
        <dbReference type="EMBL" id="MDJ1499531.1"/>
    </source>
</evidence>
<dbReference type="EMBL" id="JASJOU010000001">
    <property type="protein sequence ID" value="MDJ1499531.1"/>
    <property type="molecule type" value="Genomic_DNA"/>
</dbReference>
<feature type="transmembrane region" description="Helical" evidence="1">
    <location>
        <begin position="32"/>
        <end position="55"/>
    </location>
</feature>
<keyword evidence="3" id="KW-1185">Reference proteome</keyword>
<feature type="transmembrane region" description="Helical" evidence="1">
    <location>
        <begin position="67"/>
        <end position="85"/>
    </location>
</feature>
<protein>
    <submittedName>
        <fullName evidence="2">Uncharacterized protein</fullName>
    </submittedName>
</protein>
<name>A0AAE3UCN6_9BACT</name>
<proteinExistence type="predicted"/>
<organism evidence="2 3">
    <name type="scientific">Xanthocytophaga agilis</name>
    <dbReference type="NCBI Taxonomy" id="3048010"/>
    <lineage>
        <taxon>Bacteria</taxon>
        <taxon>Pseudomonadati</taxon>
        <taxon>Bacteroidota</taxon>
        <taxon>Cytophagia</taxon>
        <taxon>Cytophagales</taxon>
        <taxon>Rhodocytophagaceae</taxon>
        <taxon>Xanthocytophaga</taxon>
    </lineage>
</organism>
<keyword evidence="1" id="KW-0472">Membrane</keyword>
<keyword evidence="1" id="KW-1133">Transmembrane helix</keyword>
<keyword evidence="1" id="KW-0812">Transmembrane</keyword>
<evidence type="ECO:0000313" key="3">
    <source>
        <dbReference type="Proteomes" id="UP001232063"/>
    </source>
</evidence>
<dbReference type="AlphaFoldDB" id="A0AAE3UCN6"/>
<comment type="caution">
    <text evidence="2">The sequence shown here is derived from an EMBL/GenBank/DDBJ whole genome shotgun (WGS) entry which is preliminary data.</text>
</comment>
<accession>A0AAE3UCN6</accession>
<dbReference type="Proteomes" id="UP001232063">
    <property type="component" value="Unassembled WGS sequence"/>
</dbReference>